<sequence length="416" mass="45186">MGSLCDFCGDQRSVVYCRSDAASLCLSCDRNVHSANALSRRHSRTLLCERCYSQPATVRCIEESISLCHNCDWNGHSAFASASGHKKQTISCYTGCPSAAELANIWSFVLEFPSVTDSSCEQGMGLMSINENSTGTCWGPLPNNCNADNADKSIINNLEDVNRQNIHIGSSSTSPNPMICSSDQEAGSVDSTTPKPSNTGMETGIDKDDFYNDFSVTVDLSFENYEELFGTSHTHLEKLFDDVGIENFFETESSVANSNCQGEFVTEVSSAVQVKSLHAGCSNAVPADSVMSNPVAKGDSSMSVPARRAHSSLSVSFSGLTGESSAGDYQECGVSSMLIVGEPPWYAPGPESSIKAANRGDAVMRYKEKKKIRKFEKKIRYASRKARADTRKRVKGRFVKVGEAYDYDPLCQSRSC</sequence>
<dbReference type="PANTHER" id="PTHR31717:SF138">
    <property type="entry name" value="CONSTANS-LIKE PROTEIN DAYS TO HEADING ON CHROMOSOME 2"/>
    <property type="match status" value="1"/>
</dbReference>
<dbReference type="SMART" id="SM00336">
    <property type="entry name" value="BBOX"/>
    <property type="match status" value="2"/>
</dbReference>
<evidence type="ECO:0000256" key="9">
    <source>
        <dbReference type="PROSITE-ProRule" id="PRU00357"/>
    </source>
</evidence>
<reference evidence="13" key="1">
    <citation type="journal article" date="2017" name="BMC Genomics">
        <title>Integrated mRNA and microRNA transcriptome variations in the multi-tepal mutant provide insights into the floral patterning of the orchid Cymbidium goeringii.</title>
        <authorList>
            <person name="Yang F."/>
            <person name="Zhu G."/>
            <person name="Wang Z."/>
            <person name="Liu H."/>
            <person name="Xu Q."/>
            <person name="Huang D."/>
            <person name="Zhao C."/>
        </authorList>
    </citation>
    <scope>NUCLEOTIDE SEQUENCE</scope>
</reference>
<evidence type="ECO:0000259" key="11">
    <source>
        <dbReference type="PROSITE" id="PS50119"/>
    </source>
</evidence>
<evidence type="ECO:0000256" key="3">
    <source>
        <dbReference type="ARBA" id="ARBA00022723"/>
    </source>
</evidence>
<feature type="domain" description="B box-type" evidence="11">
    <location>
        <begin position="43"/>
        <end position="90"/>
    </location>
</feature>
<feature type="domain" description="CCT" evidence="12">
    <location>
        <begin position="359"/>
        <end position="401"/>
    </location>
</feature>
<feature type="region of interest" description="Disordered" evidence="10">
    <location>
        <begin position="182"/>
        <end position="204"/>
    </location>
</feature>
<protein>
    <submittedName>
        <fullName evidence="13">CONSTANS-like protein-like protein</fullName>
    </submittedName>
</protein>
<organism evidence="13">
    <name type="scientific">Cymbidium goeringii</name>
    <dbReference type="NCBI Taxonomy" id="112607"/>
    <lineage>
        <taxon>Eukaryota</taxon>
        <taxon>Viridiplantae</taxon>
        <taxon>Streptophyta</taxon>
        <taxon>Embryophyta</taxon>
        <taxon>Tracheophyta</taxon>
        <taxon>Spermatophyta</taxon>
        <taxon>Magnoliopsida</taxon>
        <taxon>Liliopsida</taxon>
        <taxon>Asparagales</taxon>
        <taxon>Orchidaceae</taxon>
        <taxon>Epidendroideae</taxon>
        <taxon>Cymbidieae</taxon>
        <taxon>Cymbidiinae</taxon>
        <taxon>Cymbidium</taxon>
    </lineage>
</organism>
<evidence type="ECO:0000256" key="2">
    <source>
        <dbReference type="ARBA" id="ARBA00010024"/>
    </source>
</evidence>
<dbReference type="Pfam" id="PF06203">
    <property type="entry name" value="CCT"/>
    <property type="match status" value="1"/>
</dbReference>
<dbReference type="PANTHER" id="PTHR31717">
    <property type="entry name" value="ZINC FINGER PROTEIN CONSTANS-LIKE 10"/>
    <property type="match status" value="1"/>
</dbReference>
<evidence type="ECO:0000313" key="13">
    <source>
        <dbReference type="EMBL" id="AXY87623.1"/>
    </source>
</evidence>
<dbReference type="PROSITE" id="PS51017">
    <property type="entry name" value="CCT"/>
    <property type="match status" value="1"/>
</dbReference>
<comment type="subcellular location">
    <subcellularLocation>
        <location evidence="1 9">Nucleus</location>
    </subcellularLocation>
</comment>
<accession>A0A385IU53</accession>
<keyword evidence="7 9" id="KW-0539">Nucleus</keyword>
<dbReference type="InterPro" id="IPR010402">
    <property type="entry name" value="CCT_domain"/>
</dbReference>
<keyword evidence="4" id="KW-0677">Repeat</keyword>
<feature type="domain" description="B box-type" evidence="11">
    <location>
        <begin position="1"/>
        <end position="47"/>
    </location>
</feature>
<evidence type="ECO:0000256" key="8">
    <source>
        <dbReference type="PROSITE-ProRule" id="PRU00024"/>
    </source>
</evidence>
<dbReference type="EMBL" id="MG601479">
    <property type="protein sequence ID" value="AXY87623.1"/>
    <property type="molecule type" value="mRNA"/>
</dbReference>
<keyword evidence="6" id="KW-0862">Zinc</keyword>
<evidence type="ECO:0000256" key="1">
    <source>
        <dbReference type="ARBA" id="ARBA00004123"/>
    </source>
</evidence>
<evidence type="ECO:0000256" key="6">
    <source>
        <dbReference type="ARBA" id="ARBA00022833"/>
    </source>
</evidence>
<evidence type="ECO:0000256" key="4">
    <source>
        <dbReference type="ARBA" id="ARBA00022737"/>
    </source>
</evidence>
<evidence type="ECO:0000256" key="5">
    <source>
        <dbReference type="ARBA" id="ARBA00022771"/>
    </source>
</evidence>
<dbReference type="GO" id="GO:0008270">
    <property type="term" value="F:zinc ion binding"/>
    <property type="evidence" value="ECO:0007669"/>
    <property type="project" value="UniProtKB-KW"/>
</dbReference>
<dbReference type="InterPro" id="IPR049808">
    <property type="entry name" value="CONSTANS-like_Bbox1"/>
</dbReference>
<evidence type="ECO:0000256" key="7">
    <source>
        <dbReference type="ARBA" id="ARBA00023242"/>
    </source>
</evidence>
<dbReference type="GO" id="GO:0006355">
    <property type="term" value="P:regulation of DNA-templated transcription"/>
    <property type="evidence" value="ECO:0007669"/>
    <property type="project" value="UniProtKB-ARBA"/>
</dbReference>
<comment type="similarity">
    <text evidence="2">Belongs to the CONSTANS family.</text>
</comment>
<feature type="compositionally biased region" description="Polar residues" evidence="10">
    <location>
        <begin position="182"/>
        <end position="201"/>
    </location>
</feature>
<name>A0A385IU53_9ASPA</name>
<dbReference type="CDD" id="cd19821">
    <property type="entry name" value="Bbox1_BBX-like"/>
    <property type="match status" value="2"/>
</dbReference>
<dbReference type="AlphaFoldDB" id="A0A385IU53"/>
<proteinExistence type="evidence at transcript level"/>
<dbReference type="GO" id="GO:0005634">
    <property type="term" value="C:nucleus"/>
    <property type="evidence" value="ECO:0007669"/>
    <property type="project" value="UniProtKB-SubCell"/>
</dbReference>
<evidence type="ECO:0000259" key="12">
    <source>
        <dbReference type="PROSITE" id="PS51017"/>
    </source>
</evidence>
<dbReference type="InterPro" id="IPR000315">
    <property type="entry name" value="Znf_B-box"/>
</dbReference>
<keyword evidence="3" id="KW-0479">Metal-binding</keyword>
<dbReference type="PROSITE" id="PS50119">
    <property type="entry name" value="ZF_BBOX"/>
    <property type="match status" value="2"/>
</dbReference>
<keyword evidence="5 8" id="KW-0863">Zinc-finger</keyword>
<evidence type="ECO:0000256" key="10">
    <source>
        <dbReference type="SAM" id="MobiDB-lite"/>
    </source>
</evidence>